<dbReference type="SUPFAM" id="SSF47473">
    <property type="entry name" value="EF-hand"/>
    <property type="match status" value="2"/>
</dbReference>
<sequence>MISSTYFKAARVGLVRGEQKHLMWRVKRHVASSSVWRVKLRVHFTTCLAQKKLGAEPGRRRRDEPGVPSATGFARENDAIAGLAPLATGLASGSTVPGTQLKLDELMFKFLSHEGHHGVLSRLNAQHIPPLRLPQSRPVVSPKDLSAELLSEADRYFDCAENESIAKNDFVSICKGLCNFPTFLNESLCRRILEVSSSQPQQERSEIDDEGKDASESKRDGNEEETKRGPQGGNADGCDDDAVISKSQFLEFWAREMEPFDEHDRFFRLLKPMHRDYIVSEDLLPHLEELLAYHPGLEFLESTPEFQEKYARTVAARIMFRVNTSRSGRISRREFRHSDLLDVCHQVDEEEDINLVFKYFNYEGFYVCYVKFWELDTDHDFLLSKEDLMRHGGHALVPKIVDRIFEQPVYPFMSGDAQGRMGYEDFVYFFLAEEDKSNEASIRYWFDCVDLDGDGVIRPWEMKAFYNEQLTRLQSYGHEAISFADVLCQAHDFVHPRTEGAFVLADFCKPDVIKISGMMFNILFNMTKFIAFEQRDPHWIRAQHENPDFTDWDRFVAVEYARLASAEEEREIEEEAGWTTDGYSDFDQDQDRDQSWQYSGESPF</sequence>
<reference evidence="5 6" key="1">
    <citation type="submission" date="2017-12" db="EMBL/GenBank/DDBJ databases">
        <title>Sequencing, de novo assembly and annotation of complete genome of a new Thraustochytrid species, strain FCC1311.</title>
        <authorList>
            <person name="Sedici K."/>
            <person name="Godart F."/>
            <person name="Aiese Cigliano R."/>
            <person name="Sanseverino W."/>
            <person name="Barakat M."/>
            <person name="Ortet P."/>
            <person name="Marechal E."/>
            <person name="Cagnac O."/>
            <person name="Amato A."/>
        </authorList>
    </citation>
    <scope>NUCLEOTIDE SEQUENCE [LARGE SCALE GENOMIC DNA]</scope>
</reference>
<dbReference type="GO" id="GO:0019888">
    <property type="term" value="F:protein phosphatase regulator activity"/>
    <property type="evidence" value="ECO:0007669"/>
    <property type="project" value="TreeGrafter"/>
</dbReference>
<evidence type="ECO:0000256" key="1">
    <source>
        <dbReference type="ARBA" id="ARBA00022723"/>
    </source>
</evidence>
<dbReference type="PANTHER" id="PTHR14095">
    <property type="entry name" value="PHOSPHATASE 2A REGULATORY SUBUNIT-RELATED"/>
    <property type="match status" value="1"/>
</dbReference>
<evidence type="ECO:0000256" key="2">
    <source>
        <dbReference type="ARBA" id="ARBA00022837"/>
    </source>
</evidence>
<accession>A0A2R5GU39</accession>
<dbReference type="Gene3D" id="1.10.238.230">
    <property type="match status" value="1"/>
</dbReference>
<keyword evidence="1" id="KW-0479">Metal-binding</keyword>
<dbReference type="InterPro" id="IPR002048">
    <property type="entry name" value="EF_hand_dom"/>
</dbReference>
<gene>
    <name evidence="5" type="ORF">FCC1311_106102</name>
</gene>
<dbReference type="FunFam" id="1.10.238.220:FF:000003">
    <property type="entry name" value="Phosphoprotein phosphatase 2A regulatory subunit"/>
    <property type="match status" value="1"/>
</dbReference>
<dbReference type="Proteomes" id="UP000241890">
    <property type="component" value="Unassembled WGS sequence"/>
</dbReference>
<feature type="compositionally biased region" description="Acidic residues" evidence="3">
    <location>
        <begin position="566"/>
        <end position="576"/>
    </location>
</feature>
<dbReference type="GO" id="GO:0005509">
    <property type="term" value="F:calcium ion binding"/>
    <property type="evidence" value="ECO:0007669"/>
    <property type="project" value="InterPro"/>
</dbReference>
<dbReference type="InterPro" id="IPR041534">
    <property type="entry name" value="EF-hand_13"/>
</dbReference>
<evidence type="ECO:0000259" key="4">
    <source>
        <dbReference type="PROSITE" id="PS50222"/>
    </source>
</evidence>
<dbReference type="Pfam" id="PF13499">
    <property type="entry name" value="EF-hand_7"/>
    <property type="match status" value="1"/>
</dbReference>
<dbReference type="Gene3D" id="1.10.238.10">
    <property type="entry name" value="EF-hand"/>
    <property type="match status" value="1"/>
</dbReference>
<dbReference type="AlphaFoldDB" id="A0A2R5GU39"/>
<evidence type="ECO:0000313" key="5">
    <source>
        <dbReference type="EMBL" id="GBG34386.1"/>
    </source>
</evidence>
<dbReference type="OrthoDB" id="5586at2759"/>
<dbReference type="PANTHER" id="PTHR14095:SF0">
    <property type="entry name" value="MIP22305P"/>
    <property type="match status" value="1"/>
</dbReference>
<evidence type="ECO:0000256" key="3">
    <source>
        <dbReference type="SAM" id="MobiDB-lite"/>
    </source>
</evidence>
<evidence type="ECO:0000313" key="6">
    <source>
        <dbReference type="Proteomes" id="UP000241890"/>
    </source>
</evidence>
<dbReference type="EMBL" id="BEYU01000191">
    <property type="protein sequence ID" value="GBG34386.1"/>
    <property type="molecule type" value="Genomic_DNA"/>
</dbReference>
<keyword evidence="6" id="KW-1185">Reference proteome</keyword>
<feature type="compositionally biased region" description="Basic and acidic residues" evidence="3">
    <location>
        <begin position="212"/>
        <end position="228"/>
    </location>
</feature>
<feature type="region of interest" description="Disordered" evidence="3">
    <location>
        <begin position="199"/>
        <end position="241"/>
    </location>
</feature>
<dbReference type="CDD" id="cd21504">
    <property type="entry name" value="PPP2R3A_B-like"/>
    <property type="match status" value="1"/>
</dbReference>
<dbReference type="PROSITE" id="PS50222">
    <property type="entry name" value="EF_HAND_2"/>
    <property type="match status" value="1"/>
</dbReference>
<proteinExistence type="predicted"/>
<dbReference type="InterPro" id="IPR011992">
    <property type="entry name" value="EF-hand-dom_pair"/>
</dbReference>
<dbReference type="InParanoid" id="A0A2R5GU39"/>
<feature type="domain" description="EF-hand" evidence="4">
    <location>
        <begin position="437"/>
        <end position="472"/>
    </location>
</feature>
<dbReference type="Gene3D" id="1.10.238.220">
    <property type="match status" value="1"/>
</dbReference>
<organism evidence="5 6">
    <name type="scientific">Hondaea fermentalgiana</name>
    <dbReference type="NCBI Taxonomy" id="2315210"/>
    <lineage>
        <taxon>Eukaryota</taxon>
        <taxon>Sar</taxon>
        <taxon>Stramenopiles</taxon>
        <taxon>Bigyra</taxon>
        <taxon>Labyrinthulomycetes</taxon>
        <taxon>Thraustochytrida</taxon>
        <taxon>Thraustochytriidae</taxon>
        <taxon>Hondaea</taxon>
    </lineage>
</organism>
<dbReference type="FunFam" id="1.10.238.10:FF:000025">
    <property type="entry name" value="serine/threonine-protein phosphatase 2A regulatory subunit B'' subunit alpha"/>
    <property type="match status" value="1"/>
</dbReference>
<dbReference type="GO" id="GO:0000159">
    <property type="term" value="C:protein phosphatase type 2A complex"/>
    <property type="evidence" value="ECO:0007669"/>
    <property type="project" value="TreeGrafter"/>
</dbReference>
<dbReference type="Pfam" id="PF17958">
    <property type="entry name" value="EF-hand_13"/>
    <property type="match status" value="1"/>
</dbReference>
<feature type="region of interest" description="Disordered" evidence="3">
    <location>
        <begin position="566"/>
        <end position="604"/>
    </location>
</feature>
<keyword evidence="2" id="KW-0106">Calcium</keyword>
<name>A0A2R5GU39_9STRA</name>
<feature type="compositionally biased region" description="Low complexity" evidence="3">
    <location>
        <begin position="595"/>
        <end position="604"/>
    </location>
</feature>
<protein>
    <submittedName>
        <fullName evidence="5">Serine/threonine protein phosphatase 2A regulatory subunit B''beta</fullName>
    </submittedName>
</protein>
<comment type="caution">
    <text evidence="5">The sequence shown here is derived from an EMBL/GenBank/DDBJ whole genome shotgun (WGS) entry which is preliminary data.</text>
</comment>